<dbReference type="OrthoDB" id="3556237at2759"/>
<keyword evidence="2" id="KW-0472">Membrane</keyword>
<sequence length="620" mass="68006">MHAAIALLASSKSEVAWEQLFTAVADATEVRVAQLICLEGLSREWCLPVFVWFFGSLQFALRCLTTSNGFGVISMRMSNSLRSKDTSSMALFAILSLAALGLTICVLLGCSAPTDARYSLYSVNGTNITRIMGKNCTSCAYNNVADRYMFGMSSVCRARNGTLSCDASFPSSFDITALTFEDIGGSNSSNASSVNAEQSKQYASTTSINHSLVQRLSKAVAGILIASAICNLLLFIPMYFFVQYIRPKSSIGKILSNLVVLDCCGLCAAVGMVYSIFRNEVGGVYEHAAPEIHFTKWPVRFELGFWFLVGAAASRALNIFLAAGIYSQKKKGADEARPWNHNDGREAHQRNQGRASRISISHDSLTYKIAGTIEMLRAAVQTYPAIYRIDEGCKELFRQVPDNHTLASAISPHFNRQSCDHFLGIDHWGSRAASGNLLWASCPNDGYGYHTDSIDPRARGVYLIVLSECCHGGRPSTTQYRYVGSGRSVNGKGRAAGTGGVMRRVAEHTSREYRHANPSTLYNIWHSLQSPCIAIYLLAEWNALPITANPSSDETFDDILLAEAVWQVMLQTFTTGRDGNWSDFTAFLQGMGYGHERLFGHPNGCNVDSALEKKRGHRGW</sequence>
<feature type="compositionally biased region" description="Basic and acidic residues" evidence="1">
    <location>
        <begin position="334"/>
        <end position="349"/>
    </location>
</feature>
<feature type="transmembrane region" description="Helical" evidence="2">
    <location>
        <begin position="49"/>
        <end position="70"/>
    </location>
</feature>
<feature type="transmembrane region" description="Helical" evidence="2">
    <location>
        <begin position="303"/>
        <end position="327"/>
    </location>
</feature>
<dbReference type="Proteomes" id="UP000701801">
    <property type="component" value="Unassembled WGS sequence"/>
</dbReference>
<evidence type="ECO:0000256" key="2">
    <source>
        <dbReference type="SAM" id="Phobius"/>
    </source>
</evidence>
<feature type="transmembrane region" description="Helical" evidence="2">
    <location>
        <begin position="91"/>
        <end position="114"/>
    </location>
</feature>
<name>A0A9N9LXW0_9HELO</name>
<keyword evidence="4" id="KW-1185">Reference proteome</keyword>
<accession>A0A9N9LXW0</accession>
<reference evidence="3" key="1">
    <citation type="submission" date="2021-07" db="EMBL/GenBank/DDBJ databases">
        <authorList>
            <person name="Durling M."/>
        </authorList>
    </citation>
    <scope>NUCLEOTIDE SEQUENCE</scope>
</reference>
<protein>
    <submittedName>
        <fullName evidence="3">Uncharacterized protein</fullName>
    </submittedName>
</protein>
<feature type="region of interest" description="Disordered" evidence="1">
    <location>
        <begin position="334"/>
        <end position="353"/>
    </location>
</feature>
<keyword evidence="2" id="KW-1133">Transmembrane helix</keyword>
<dbReference type="AlphaFoldDB" id="A0A9N9LXW0"/>
<evidence type="ECO:0000256" key="1">
    <source>
        <dbReference type="SAM" id="MobiDB-lite"/>
    </source>
</evidence>
<evidence type="ECO:0000313" key="4">
    <source>
        <dbReference type="Proteomes" id="UP000701801"/>
    </source>
</evidence>
<organism evidence="3 4">
    <name type="scientific">Hymenoscyphus albidus</name>
    <dbReference type="NCBI Taxonomy" id="595503"/>
    <lineage>
        <taxon>Eukaryota</taxon>
        <taxon>Fungi</taxon>
        <taxon>Dikarya</taxon>
        <taxon>Ascomycota</taxon>
        <taxon>Pezizomycotina</taxon>
        <taxon>Leotiomycetes</taxon>
        <taxon>Helotiales</taxon>
        <taxon>Helotiaceae</taxon>
        <taxon>Hymenoscyphus</taxon>
    </lineage>
</organism>
<gene>
    <name evidence="3" type="ORF">HYALB_00008209</name>
</gene>
<dbReference type="EMBL" id="CAJVRM010000440">
    <property type="protein sequence ID" value="CAG8981055.1"/>
    <property type="molecule type" value="Genomic_DNA"/>
</dbReference>
<feature type="transmembrane region" description="Helical" evidence="2">
    <location>
        <begin position="254"/>
        <end position="277"/>
    </location>
</feature>
<feature type="transmembrane region" description="Helical" evidence="2">
    <location>
        <begin position="219"/>
        <end position="242"/>
    </location>
</feature>
<evidence type="ECO:0000313" key="3">
    <source>
        <dbReference type="EMBL" id="CAG8981055.1"/>
    </source>
</evidence>
<comment type="caution">
    <text evidence="3">The sequence shown here is derived from an EMBL/GenBank/DDBJ whole genome shotgun (WGS) entry which is preliminary data.</text>
</comment>
<keyword evidence="2" id="KW-0812">Transmembrane</keyword>
<proteinExistence type="predicted"/>